<evidence type="ECO:0000256" key="9">
    <source>
        <dbReference type="ARBA" id="ARBA00023242"/>
    </source>
</evidence>
<keyword evidence="7" id="KW-0007">Acetylation</keyword>
<reference evidence="15" key="1">
    <citation type="submission" date="2013-08" db="EMBL/GenBank/DDBJ databases">
        <title>Oryza genome evolution.</title>
        <authorList>
            <person name="Wing R.A."/>
            <person name="Panaud O."/>
            <person name="Oliveira A.C."/>
        </authorList>
    </citation>
    <scope>NUCLEOTIDE SEQUENCE</scope>
</reference>
<evidence type="ECO:0000256" key="1">
    <source>
        <dbReference type="ARBA" id="ARBA00002001"/>
    </source>
</evidence>
<dbReference type="STRING" id="40148.A0A0D9Y3D3"/>
<evidence type="ECO:0000256" key="5">
    <source>
        <dbReference type="ARBA" id="ARBA00011538"/>
    </source>
</evidence>
<keyword evidence="10 11" id="KW-0544">Nucleosome core</keyword>
<evidence type="ECO:0000256" key="2">
    <source>
        <dbReference type="ARBA" id="ARBA00004123"/>
    </source>
</evidence>
<dbReference type="EnsemblPlants" id="OGLUM01G03740.1">
    <property type="protein sequence ID" value="OGLUM01G03740.1"/>
    <property type="gene ID" value="OGLUM01G03740"/>
</dbReference>
<dbReference type="InterPro" id="IPR007125">
    <property type="entry name" value="H2A/H2B/H3"/>
</dbReference>
<evidence type="ECO:0000256" key="6">
    <source>
        <dbReference type="ARBA" id="ARBA00022454"/>
    </source>
</evidence>
<sequence>MAPKAEKKPAAKKPAEEEPAAEKADKAPAGKKPKAEKRLPAGKGEKGSGEGKKAGRKKGKKSVETYKIYIFKVLKQELDMEPSEAEELRLSGNAPETELLPRSRIRRCWRRPRLGGISPWSLLELRLSHRRKVRFPMAGGSVPARLLDGRLSPTTLVGLWRLHLTPSQLQKLESQMEAMDDMAALTEDILLQIFSRVGSIKDLFKFAVTCRRWLRRFTDPAFLRGLCLDSGEGHRARLLGFFFQQTRFYRCEKMIKMRVTQQSSVCPPTFLPAPWSPLGLTDRTLTSFLATDDDTFNYAEPLAARCGIVLMRLVPRTALMIACSHLLGVCNPITGECHVLPPLNLSGLHRYLTSYAIITSTDSDLDGKQPPSSSSSGRSTFSQLYLVVQHKKDCNEYFYSYSAATRSWSAPTMCVDGRRFSLVGERSAVVHKGAAHWLFIDRVSSATQDDILYKLTAAVDTSEISLTKLPFGAGGSPLLCVSGDGKLSVACVFPIHMRVWTQQDGTPATWLRTVIRIPLAVPYPDYSHICQPREKWFNFNRGSMLVLYRSNGVFILDLEKKVMEKVMDCLLPLFSDKLNRTAVAYEMDLVEFFVLQLSGLCRGTHRSKAKLPLAEKKRAASMAPKAEKKPAAKKPAEEEPAAEKADKAPAGKKPKAEKRLPAGKGEKGSGEGKKAGRKKGKKSVETYKIYIFKVLKQVHPDIGISSKAMSIMNSFINDIFEKLAGESAKLARYNKKPTITSREIQTSVRLVLPGELAKHAVSEGTKALHRDAAAKLVKGEAQVLQADAGAQIGRELTGKRVASKVQDL</sequence>
<dbReference type="eggNOG" id="KOG1744">
    <property type="taxonomic scope" value="Eukaryota"/>
</dbReference>
<dbReference type="GO" id="GO:0003677">
    <property type="term" value="F:DNA binding"/>
    <property type="evidence" value="ECO:0007669"/>
    <property type="project" value="UniProtKB-KW"/>
</dbReference>
<feature type="region of interest" description="Disordered" evidence="12">
    <location>
        <begin position="612"/>
        <end position="679"/>
    </location>
</feature>
<feature type="compositionally biased region" description="Basic and acidic residues" evidence="12">
    <location>
        <begin position="657"/>
        <end position="674"/>
    </location>
</feature>
<evidence type="ECO:0000256" key="11">
    <source>
        <dbReference type="RuleBase" id="RU000451"/>
    </source>
</evidence>
<evidence type="ECO:0000256" key="3">
    <source>
        <dbReference type="ARBA" id="ARBA00004286"/>
    </source>
</evidence>
<dbReference type="PANTHER" id="PTHR36140:SF2">
    <property type="entry name" value="OS01G0152950 PROTEIN"/>
    <property type="match status" value="1"/>
</dbReference>
<feature type="domain" description="Core Histone H2A/H2B/H3" evidence="13">
    <location>
        <begin position="672"/>
        <end position="750"/>
    </location>
</feature>
<dbReference type="SUPFAM" id="SSF47113">
    <property type="entry name" value="Histone-fold"/>
    <property type="match status" value="1"/>
</dbReference>
<dbReference type="GO" id="GO:0000786">
    <property type="term" value="C:nucleosome"/>
    <property type="evidence" value="ECO:0007669"/>
    <property type="project" value="UniProtKB-KW"/>
</dbReference>
<dbReference type="Proteomes" id="UP000026961">
    <property type="component" value="Chromosome 1"/>
</dbReference>
<reference evidence="15" key="3">
    <citation type="submission" date="2018-05" db="EMBL/GenBank/DDBJ databases">
        <title>OgluRS3 (Oryza glumaepatula Reference Sequence Version 3).</title>
        <authorList>
            <person name="Zhang J."/>
            <person name="Kudrna D."/>
            <person name="Lee S."/>
            <person name="Talag J."/>
            <person name="Welchert J."/>
            <person name="Wing R.A."/>
        </authorList>
    </citation>
    <scope>NUCLEOTIDE SEQUENCE [LARGE SCALE GENOMIC DNA]</scope>
</reference>
<protein>
    <recommendedName>
        <fullName evidence="11">Histone H2B</fullName>
    </recommendedName>
</protein>
<organism evidence="15">
    <name type="scientific">Oryza glumipatula</name>
    <dbReference type="NCBI Taxonomy" id="40148"/>
    <lineage>
        <taxon>Eukaryota</taxon>
        <taxon>Viridiplantae</taxon>
        <taxon>Streptophyta</taxon>
        <taxon>Embryophyta</taxon>
        <taxon>Tracheophyta</taxon>
        <taxon>Spermatophyta</taxon>
        <taxon>Magnoliopsida</taxon>
        <taxon>Liliopsida</taxon>
        <taxon>Poales</taxon>
        <taxon>Poaceae</taxon>
        <taxon>BOP clade</taxon>
        <taxon>Oryzoideae</taxon>
        <taxon>Oryzeae</taxon>
        <taxon>Oryzinae</taxon>
        <taxon>Oryza</taxon>
    </lineage>
</organism>
<dbReference type="Gramene" id="OGLUM01G03740.1">
    <property type="protein sequence ID" value="OGLUM01G03740.1"/>
    <property type="gene ID" value="OGLUM01G03740"/>
</dbReference>
<comment type="similarity">
    <text evidence="4 11">Belongs to the histone H2B family.</text>
</comment>
<feature type="domain" description="F-box" evidence="14">
    <location>
        <begin position="187"/>
        <end position="228"/>
    </location>
</feature>
<evidence type="ECO:0000313" key="15">
    <source>
        <dbReference type="EnsemblPlants" id="OGLUM01G03740.1"/>
    </source>
</evidence>
<evidence type="ECO:0000256" key="8">
    <source>
        <dbReference type="ARBA" id="ARBA00023125"/>
    </source>
</evidence>
<dbReference type="InterPro" id="IPR009072">
    <property type="entry name" value="Histone-fold"/>
</dbReference>
<proteinExistence type="inferred from homology"/>
<evidence type="ECO:0000256" key="4">
    <source>
        <dbReference type="ARBA" id="ARBA00006846"/>
    </source>
</evidence>
<evidence type="ECO:0000259" key="14">
    <source>
        <dbReference type="Pfam" id="PF12937"/>
    </source>
</evidence>
<dbReference type="Gene3D" id="1.20.1280.50">
    <property type="match status" value="1"/>
</dbReference>
<dbReference type="AlphaFoldDB" id="A0A0D9Y3D3"/>
<dbReference type="Pfam" id="PF12937">
    <property type="entry name" value="F-box-like"/>
    <property type="match status" value="1"/>
</dbReference>
<keyword evidence="6 11" id="KW-0158">Chromosome</keyword>
<name>A0A0D9Y3D3_9ORYZ</name>
<dbReference type="GO" id="GO:0030527">
    <property type="term" value="F:structural constituent of chromatin"/>
    <property type="evidence" value="ECO:0007669"/>
    <property type="project" value="InterPro"/>
</dbReference>
<reference evidence="15" key="2">
    <citation type="submission" date="2015-04" db="UniProtKB">
        <authorList>
            <consortium name="EnsemblPlants"/>
        </authorList>
    </citation>
    <scope>IDENTIFICATION</scope>
</reference>
<dbReference type="InterPro" id="IPR055333">
    <property type="entry name" value="HISTONE_H2B_site"/>
</dbReference>
<dbReference type="SUPFAM" id="SSF81383">
    <property type="entry name" value="F-box domain"/>
    <property type="match status" value="1"/>
</dbReference>
<keyword evidence="8 11" id="KW-0238">DNA-binding</keyword>
<dbReference type="PANTHER" id="PTHR36140">
    <property type="entry name" value="F-BOX DOMAIN-CONTAINING PROTEIN-RELATED"/>
    <property type="match status" value="1"/>
</dbReference>
<dbReference type="GO" id="GO:0005634">
    <property type="term" value="C:nucleus"/>
    <property type="evidence" value="ECO:0007669"/>
    <property type="project" value="UniProtKB-SubCell"/>
</dbReference>
<evidence type="ECO:0000256" key="12">
    <source>
        <dbReference type="SAM" id="MobiDB-lite"/>
    </source>
</evidence>
<dbReference type="InterPro" id="IPR000558">
    <property type="entry name" value="Histone_H2B"/>
</dbReference>
<dbReference type="InterPro" id="IPR001810">
    <property type="entry name" value="F-box_dom"/>
</dbReference>
<comment type="subcellular location">
    <subcellularLocation>
        <location evidence="3">Chromosome</location>
    </subcellularLocation>
    <subcellularLocation>
        <location evidence="2 11">Nucleus</location>
    </subcellularLocation>
</comment>
<feature type="compositionally biased region" description="Basic and acidic residues" evidence="12">
    <location>
        <begin position="36"/>
        <end position="53"/>
    </location>
</feature>
<evidence type="ECO:0000256" key="10">
    <source>
        <dbReference type="ARBA" id="ARBA00023269"/>
    </source>
</evidence>
<feature type="region of interest" description="Disordered" evidence="12">
    <location>
        <begin position="1"/>
        <end position="58"/>
    </location>
</feature>
<feature type="compositionally biased region" description="Basic and acidic residues" evidence="12">
    <location>
        <begin position="1"/>
        <end position="28"/>
    </location>
</feature>
<keyword evidence="16" id="KW-1185">Reference proteome</keyword>
<dbReference type="PROSITE" id="PS00357">
    <property type="entry name" value="HISTONE_H2B"/>
    <property type="match status" value="1"/>
</dbReference>
<dbReference type="Pfam" id="PF00125">
    <property type="entry name" value="Histone"/>
    <property type="match status" value="1"/>
</dbReference>
<dbReference type="FunFam" id="1.10.20.10:FF:000016">
    <property type="entry name" value="Histone H2B"/>
    <property type="match status" value="1"/>
</dbReference>
<dbReference type="SMART" id="SM00427">
    <property type="entry name" value="H2B"/>
    <property type="match status" value="1"/>
</dbReference>
<evidence type="ECO:0000259" key="13">
    <source>
        <dbReference type="Pfam" id="PF00125"/>
    </source>
</evidence>
<dbReference type="Gene3D" id="1.10.20.10">
    <property type="entry name" value="Histone, subunit A"/>
    <property type="match status" value="1"/>
</dbReference>
<dbReference type="InterPro" id="IPR036047">
    <property type="entry name" value="F-box-like_dom_sf"/>
</dbReference>
<evidence type="ECO:0000256" key="7">
    <source>
        <dbReference type="ARBA" id="ARBA00022990"/>
    </source>
</evidence>
<comment type="subunit">
    <text evidence="5 11">The nucleosome is a histone octamer containing two molecules each of H2A, H2B, H3 and H4 assembled in one H3-H4 heterotetramer and two H2A-H2B heterodimers. The octamer wraps approximately 147 bp of DNA.</text>
</comment>
<accession>A0A0D9Y3D3</accession>
<evidence type="ECO:0000313" key="16">
    <source>
        <dbReference type="Proteomes" id="UP000026961"/>
    </source>
</evidence>
<keyword evidence="9 11" id="KW-0539">Nucleus</keyword>
<comment type="function">
    <text evidence="1">Core component of nucleosome. Nucleosomes wrap and compact DNA into chromatin, limiting DNA accessibility to the cellular machineries which require DNA as a template. Histones thereby play a central role in transcription regulation, DNA repair, DNA replication and chromosomal stability. DNA accessibility is regulated via a complex set of post-translational modifications of histones, also called histone code, and nucleosome remodeling.</text>
</comment>
<dbReference type="CDD" id="cd22910">
    <property type="entry name" value="HFD_H2B"/>
    <property type="match status" value="1"/>
</dbReference>
<dbReference type="GO" id="GO:0046982">
    <property type="term" value="F:protein heterodimerization activity"/>
    <property type="evidence" value="ECO:0007669"/>
    <property type="project" value="InterPro"/>
</dbReference>
<feature type="compositionally biased region" description="Basic and acidic residues" evidence="12">
    <location>
        <begin position="625"/>
        <end position="649"/>
    </location>
</feature>
<dbReference type="PRINTS" id="PR00621">
    <property type="entry name" value="HISTONEH2B"/>
</dbReference>